<keyword evidence="4" id="KW-0131">Cell cycle</keyword>
<evidence type="ECO:0000313" key="6">
    <source>
        <dbReference type="EMBL" id="KAG7362821.1"/>
    </source>
</evidence>
<dbReference type="GO" id="GO:0070979">
    <property type="term" value="P:protein K11-linked ubiquitination"/>
    <property type="evidence" value="ECO:0007669"/>
    <property type="project" value="TreeGrafter"/>
</dbReference>
<keyword evidence="3" id="KW-0833">Ubl conjugation pathway</keyword>
<name>A0A9K3LLU5_9STRA</name>
<keyword evidence="1" id="KW-0132">Cell division</keyword>
<evidence type="ECO:0000256" key="1">
    <source>
        <dbReference type="ARBA" id="ARBA00022618"/>
    </source>
</evidence>
<accession>A0A9K3LLU5</accession>
<evidence type="ECO:0000256" key="5">
    <source>
        <dbReference type="SAM" id="MobiDB-lite"/>
    </source>
</evidence>
<dbReference type="EMBL" id="JAGRRH010000010">
    <property type="protein sequence ID" value="KAG7362821.1"/>
    <property type="molecule type" value="Genomic_DNA"/>
</dbReference>
<dbReference type="GO" id="GO:0031145">
    <property type="term" value="P:anaphase-promoting complex-dependent catabolic process"/>
    <property type="evidence" value="ECO:0007669"/>
    <property type="project" value="InterPro"/>
</dbReference>
<keyword evidence="7" id="KW-1185">Reference proteome</keyword>
<reference evidence="6" key="1">
    <citation type="journal article" date="2021" name="Sci. Rep.">
        <title>Diploid genomic architecture of Nitzschia inconspicua, an elite biomass production diatom.</title>
        <authorList>
            <person name="Oliver A."/>
            <person name="Podell S."/>
            <person name="Pinowska A."/>
            <person name="Traller J.C."/>
            <person name="Smith S.R."/>
            <person name="McClure R."/>
            <person name="Beliaev A."/>
            <person name="Bohutskyi P."/>
            <person name="Hill E.A."/>
            <person name="Rabines A."/>
            <person name="Zheng H."/>
            <person name="Allen L.Z."/>
            <person name="Kuo A."/>
            <person name="Grigoriev I.V."/>
            <person name="Allen A.E."/>
            <person name="Hazlebeck D."/>
            <person name="Allen E.E."/>
        </authorList>
    </citation>
    <scope>NUCLEOTIDE SEQUENCE</scope>
    <source>
        <strain evidence="6">Hildebrandi</strain>
    </source>
</reference>
<organism evidence="6 7">
    <name type="scientific">Nitzschia inconspicua</name>
    <dbReference type="NCBI Taxonomy" id="303405"/>
    <lineage>
        <taxon>Eukaryota</taxon>
        <taxon>Sar</taxon>
        <taxon>Stramenopiles</taxon>
        <taxon>Ochrophyta</taxon>
        <taxon>Bacillariophyta</taxon>
        <taxon>Bacillariophyceae</taxon>
        <taxon>Bacillariophycidae</taxon>
        <taxon>Bacillariales</taxon>
        <taxon>Bacillariaceae</taxon>
        <taxon>Nitzschia</taxon>
    </lineage>
</organism>
<comment type="caution">
    <text evidence="6">The sequence shown here is derived from an EMBL/GenBank/DDBJ whole genome shotgun (WGS) entry which is preliminary data.</text>
</comment>
<dbReference type="AlphaFoldDB" id="A0A9K3LLU5"/>
<dbReference type="InterPro" id="IPR024789">
    <property type="entry name" value="APC4"/>
</dbReference>
<dbReference type="GO" id="GO:0005680">
    <property type="term" value="C:anaphase-promoting complex"/>
    <property type="evidence" value="ECO:0007669"/>
    <property type="project" value="InterPro"/>
</dbReference>
<evidence type="ECO:0000256" key="2">
    <source>
        <dbReference type="ARBA" id="ARBA00022776"/>
    </source>
</evidence>
<dbReference type="GO" id="GO:0051301">
    <property type="term" value="P:cell division"/>
    <property type="evidence" value="ECO:0007669"/>
    <property type="project" value="UniProtKB-KW"/>
</dbReference>
<protein>
    <submittedName>
        <fullName evidence="6">Anaphase-promoting complex, cyclosome, subunit 4</fullName>
    </submittedName>
</protein>
<keyword evidence="2" id="KW-0498">Mitosis</keyword>
<feature type="region of interest" description="Disordered" evidence="5">
    <location>
        <begin position="881"/>
        <end position="904"/>
    </location>
</feature>
<sequence length="904" mass="100578">MAEATLLQVFRSQADATATDSSTPFSANNAYLCPSMDLIMIKDSYSPKSTTAVKILNTIDRREVATLQLPASPSEGESVQILSFAWSPNGQSVAVITTCRHSTTQQQQQQQVNKINSPNNTTKQQQCQVSLFHILAAQAGGEPLEPYHSFTISGTVQNATWCMVGKDHPSRWSYSCEEEEQEIAWRTQLRYVDRSNLFLPQRGILNPDGMMDSSLAMAGDSSLMLLPPDEDISTLIPKARNALTALCLTKDMGYDLYIHGRSWLGSVRALPPSTRNATVTVSSHDMTYWVSASTLPSSDCHHLSIAHLPWIKDQQSKLKQVSASMAAIQTSLYVLDQSVVADDWKTSLKRLDVLLQMMVEELRKYGVDVHGGKQTSDTHGDDDALELAEIIRVYITTGTSADGKSYDEYSNVANAMDTFFTKGQMHDRLLERLDESLQTALANVESNVQKFLVRPAQALCVQLGELMRLSLWDRQVVHELHNAGGELLGSVTELQKRVVYSRTVVKQFCEWLRSARALVQSKGTTVNPVLKKRRIKPQVLNGVVTALTNRDVNANQKTKKRQRGGLTECLLSLGVTELIIGDGSTSENTDPCAKSILMTSPTHVQPSLEKVKEMFEWFLSRPFLDVPEEITSNDKEFVSTVTIPAIGNSRISFHTRIGSDMDSNDCIIDWLEQQHEVEDTFFSPQIVSWPDGLIRGDKLNCRQWVVAARWNDTTIQLYGMPLGIEEGDGSFVLTSTLEIPEGHKILTLGFYGNDGKSFLSSGSDGGTGNDGPYDVAFLCQSGESTGPILMFVPYQEVRWQAVLRANLSEYEINDECYFKVVQASRENEDDEEAENTIKARVLNLPNSISADEYFIEFSATRGTTMVTSIRADEGSITHTVLDVAKRDEEEEEDQDDDEDMESEN</sequence>
<evidence type="ECO:0000313" key="7">
    <source>
        <dbReference type="Proteomes" id="UP000693970"/>
    </source>
</evidence>
<reference evidence="6" key="2">
    <citation type="submission" date="2021-04" db="EMBL/GenBank/DDBJ databases">
        <authorList>
            <person name="Podell S."/>
        </authorList>
    </citation>
    <scope>NUCLEOTIDE SEQUENCE</scope>
    <source>
        <strain evidence="6">Hildebrandi</strain>
    </source>
</reference>
<dbReference type="GO" id="GO:0034399">
    <property type="term" value="C:nuclear periphery"/>
    <property type="evidence" value="ECO:0007669"/>
    <property type="project" value="TreeGrafter"/>
</dbReference>
<feature type="compositionally biased region" description="Acidic residues" evidence="5">
    <location>
        <begin position="888"/>
        <end position="904"/>
    </location>
</feature>
<evidence type="ECO:0000256" key="4">
    <source>
        <dbReference type="ARBA" id="ARBA00023306"/>
    </source>
</evidence>
<gene>
    <name evidence="6" type="ORF">IV203_026181</name>
</gene>
<dbReference type="PANTHER" id="PTHR13260:SF0">
    <property type="entry name" value="ANAPHASE-PROMOTING COMPLEX SUBUNIT 4"/>
    <property type="match status" value="1"/>
</dbReference>
<dbReference type="Proteomes" id="UP000693970">
    <property type="component" value="Unassembled WGS sequence"/>
</dbReference>
<dbReference type="PANTHER" id="PTHR13260">
    <property type="entry name" value="ANAPHASE PROMOTING COMPLEX SUBUNIT 4 APC4"/>
    <property type="match status" value="1"/>
</dbReference>
<proteinExistence type="predicted"/>
<evidence type="ECO:0000256" key="3">
    <source>
        <dbReference type="ARBA" id="ARBA00022786"/>
    </source>
</evidence>